<evidence type="ECO:0000256" key="10">
    <source>
        <dbReference type="ARBA" id="ARBA00023136"/>
    </source>
</evidence>
<dbReference type="PANTHER" id="PTHR34182:SF1">
    <property type="entry name" value="PROTEIN-EXPORT MEMBRANE PROTEIN SECG"/>
    <property type="match status" value="1"/>
</dbReference>
<comment type="function">
    <text evidence="11">Involved in protein export. Participates in an early event of protein translocation.</text>
</comment>
<evidence type="ECO:0000256" key="6">
    <source>
        <dbReference type="ARBA" id="ARBA00022692"/>
    </source>
</evidence>
<dbReference type="InterPro" id="IPR004692">
    <property type="entry name" value="SecG"/>
</dbReference>
<keyword evidence="7 11" id="KW-0653">Protein transport</keyword>
<evidence type="ECO:0000313" key="13">
    <source>
        <dbReference type="EMBL" id="TDU32813.1"/>
    </source>
</evidence>
<evidence type="ECO:0000313" key="14">
    <source>
        <dbReference type="Proteomes" id="UP000295341"/>
    </source>
</evidence>
<accession>A0A4S3JZA5</accession>
<evidence type="ECO:0000256" key="9">
    <source>
        <dbReference type="ARBA" id="ARBA00023010"/>
    </source>
</evidence>
<dbReference type="EMBL" id="SOBT01000008">
    <property type="protein sequence ID" value="TDU32813.1"/>
    <property type="molecule type" value="Genomic_DNA"/>
</dbReference>
<keyword evidence="4 11" id="KW-0813">Transport</keyword>
<evidence type="ECO:0000256" key="8">
    <source>
        <dbReference type="ARBA" id="ARBA00022989"/>
    </source>
</evidence>
<evidence type="ECO:0000256" key="12">
    <source>
        <dbReference type="SAM" id="MobiDB-lite"/>
    </source>
</evidence>
<feature type="compositionally biased region" description="Polar residues" evidence="12">
    <location>
        <begin position="80"/>
        <end position="89"/>
    </location>
</feature>
<keyword evidence="14" id="KW-1185">Reference proteome</keyword>
<name>A0A4S3JZA5_9GAMM</name>
<evidence type="ECO:0000256" key="3">
    <source>
        <dbReference type="ARBA" id="ARBA00017876"/>
    </source>
</evidence>
<comment type="caution">
    <text evidence="13">The sequence shown here is derived from an EMBL/GenBank/DDBJ whole genome shotgun (WGS) entry which is preliminary data.</text>
</comment>
<keyword evidence="5 11" id="KW-1003">Cell membrane</keyword>
<dbReference type="NCBIfam" id="TIGR00810">
    <property type="entry name" value="secG"/>
    <property type="match status" value="1"/>
</dbReference>
<evidence type="ECO:0000256" key="4">
    <source>
        <dbReference type="ARBA" id="ARBA00022448"/>
    </source>
</evidence>
<feature type="compositionally biased region" description="Low complexity" evidence="12">
    <location>
        <begin position="106"/>
        <end position="124"/>
    </location>
</feature>
<keyword evidence="9 11" id="KW-0811">Translocation</keyword>
<evidence type="ECO:0000256" key="5">
    <source>
        <dbReference type="ARBA" id="ARBA00022475"/>
    </source>
</evidence>
<feature type="region of interest" description="Disordered" evidence="12">
    <location>
        <begin position="80"/>
        <end position="131"/>
    </location>
</feature>
<evidence type="ECO:0000256" key="2">
    <source>
        <dbReference type="ARBA" id="ARBA00008445"/>
    </source>
</evidence>
<comment type="similarity">
    <text evidence="2 11">Belongs to the SecG family.</text>
</comment>
<dbReference type="AlphaFoldDB" id="A0A4S3JZA5"/>
<dbReference type="PRINTS" id="PR01651">
    <property type="entry name" value="SECGEXPORT"/>
</dbReference>
<keyword evidence="10 11" id="KW-0472">Membrane</keyword>
<proteinExistence type="inferred from homology"/>
<keyword evidence="8 11" id="KW-1133">Transmembrane helix</keyword>
<evidence type="ECO:0000256" key="11">
    <source>
        <dbReference type="RuleBase" id="RU365087"/>
    </source>
</evidence>
<dbReference type="GO" id="GO:0043952">
    <property type="term" value="P:protein transport by the Sec complex"/>
    <property type="evidence" value="ECO:0007669"/>
    <property type="project" value="TreeGrafter"/>
</dbReference>
<comment type="subcellular location">
    <subcellularLocation>
        <location evidence="1 11">Cell membrane</location>
        <topology evidence="1 11">Multi-pass membrane protein</topology>
    </subcellularLocation>
</comment>
<dbReference type="GO" id="GO:0015450">
    <property type="term" value="F:protein-transporting ATPase activity"/>
    <property type="evidence" value="ECO:0007669"/>
    <property type="project" value="UniProtKB-UniRule"/>
</dbReference>
<sequence>MHTVLVVVQVLVAVALIGLVLIQHGKGADAGAAFGSGASGTVFGARGAANFLTRTTAWLAAAFFASSLGLAYLVNDRTGRTSGSVTDQIETPAPGPVTEEPRLIIPAPAEAPAAVAPQAPAPAEEAPKVPE</sequence>
<evidence type="ECO:0000256" key="1">
    <source>
        <dbReference type="ARBA" id="ARBA00004651"/>
    </source>
</evidence>
<dbReference type="Pfam" id="PF03840">
    <property type="entry name" value="SecG"/>
    <property type="match status" value="1"/>
</dbReference>
<protein>
    <recommendedName>
        <fullName evidence="3 11">Protein-export membrane protein SecG</fullName>
    </recommendedName>
</protein>
<gene>
    <name evidence="13" type="ORF">DFR24_2220</name>
</gene>
<keyword evidence="6 11" id="KW-0812">Transmembrane</keyword>
<dbReference type="GO" id="GO:0065002">
    <property type="term" value="P:intracellular protein transmembrane transport"/>
    <property type="evidence" value="ECO:0007669"/>
    <property type="project" value="TreeGrafter"/>
</dbReference>
<dbReference type="PANTHER" id="PTHR34182">
    <property type="entry name" value="PROTEIN-EXPORT MEMBRANE PROTEIN SECG"/>
    <property type="match status" value="1"/>
</dbReference>
<comment type="caution">
    <text evidence="11">Lacks conserved residue(s) required for the propagation of feature annotation.</text>
</comment>
<dbReference type="Proteomes" id="UP000295341">
    <property type="component" value="Unassembled WGS sequence"/>
</dbReference>
<reference evidence="13 14" key="1">
    <citation type="submission" date="2019-03" db="EMBL/GenBank/DDBJ databases">
        <title>Genomic Encyclopedia of Type Strains, Phase IV (KMG-IV): sequencing the most valuable type-strain genomes for metagenomic binning, comparative biology and taxonomic classification.</title>
        <authorList>
            <person name="Goeker M."/>
        </authorList>
    </citation>
    <scope>NUCLEOTIDE SEQUENCE [LARGE SCALE GENOMIC DNA]</scope>
    <source>
        <strain evidence="13 14">DSM 26377</strain>
    </source>
</reference>
<dbReference type="GO" id="GO:0009306">
    <property type="term" value="P:protein secretion"/>
    <property type="evidence" value="ECO:0007669"/>
    <property type="project" value="UniProtKB-UniRule"/>
</dbReference>
<dbReference type="GO" id="GO:0005886">
    <property type="term" value="C:plasma membrane"/>
    <property type="evidence" value="ECO:0007669"/>
    <property type="project" value="UniProtKB-SubCell"/>
</dbReference>
<dbReference type="RefSeq" id="WP_133881291.1">
    <property type="nucleotide sequence ID" value="NZ_MWIN01000036.1"/>
</dbReference>
<evidence type="ECO:0000256" key="7">
    <source>
        <dbReference type="ARBA" id="ARBA00022927"/>
    </source>
</evidence>
<organism evidence="13 14">
    <name type="scientific">Panacagrimonas perspica</name>
    <dbReference type="NCBI Taxonomy" id="381431"/>
    <lineage>
        <taxon>Bacteria</taxon>
        <taxon>Pseudomonadati</taxon>
        <taxon>Pseudomonadota</taxon>
        <taxon>Gammaproteobacteria</taxon>
        <taxon>Nevskiales</taxon>
        <taxon>Nevskiaceae</taxon>
        <taxon>Panacagrimonas</taxon>
    </lineage>
</organism>
<feature type="transmembrane region" description="Helical" evidence="11">
    <location>
        <begin position="56"/>
        <end position="74"/>
    </location>
</feature>